<accession>A0A4R3TJW3</accession>
<feature type="transmembrane region" description="Helical" evidence="1">
    <location>
        <begin position="64"/>
        <end position="82"/>
    </location>
</feature>
<sequence>MKDECQIVQDLLPLVKDDVASEASIAFVQEHCRHCEECKKLLAQESITVNSQAIKKKLVKRLRIMMVGVICLMILFACSFSATQYQFHNFLLLPIIGALGYWLLKRYVFLLYLMIPIMHLLLEMIDASYQEALAPYTLIYWFFMSIGILIYVGYAYALRRENS</sequence>
<keyword evidence="1" id="KW-1133">Transmembrane helix</keyword>
<dbReference type="AlphaFoldDB" id="A0A4R3TJW3"/>
<evidence type="ECO:0000313" key="3">
    <source>
        <dbReference type="Proteomes" id="UP000295773"/>
    </source>
</evidence>
<reference evidence="2 3" key="1">
    <citation type="submission" date="2019-03" db="EMBL/GenBank/DDBJ databases">
        <title>Genomic Encyclopedia of Type Strains, Phase IV (KMG-IV): sequencing the most valuable type-strain genomes for metagenomic binning, comparative biology and taxonomic classification.</title>
        <authorList>
            <person name="Goeker M."/>
        </authorList>
    </citation>
    <scope>NUCLEOTIDE SEQUENCE [LARGE SCALE GENOMIC DNA]</scope>
    <source>
        <strain evidence="2 3">DSM 29481</strain>
    </source>
</reference>
<evidence type="ECO:0000256" key="1">
    <source>
        <dbReference type="SAM" id="Phobius"/>
    </source>
</evidence>
<keyword evidence="1" id="KW-0472">Membrane</keyword>
<dbReference type="RefSeq" id="WP_132223739.1">
    <property type="nucleotide sequence ID" value="NZ_JANKBG010000003.1"/>
</dbReference>
<feature type="transmembrane region" description="Helical" evidence="1">
    <location>
        <begin position="88"/>
        <end position="104"/>
    </location>
</feature>
<evidence type="ECO:0000313" key="2">
    <source>
        <dbReference type="EMBL" id="TCU62592.1"/>
    </source>
</evidence>
<name>A0A4R3TJW3_9FIRM</name>
<dbReference type="EMBL" id="SMBP01000003">
    <property type="protein sequence ID" value="TCU62592.1"/>
    <property type="molecule type" value="Genomic_DNA"/>
</dbReference>
<dbReference type="Proteomes" id="UP000295773">
    <property type="component" value="Unassembled WGS sequence"/>
</dbReference>
<protein>
    <submittedName>
        <fullName evidence="2">Uncharacterized protein</fullName>
    </submittedName>
</protein>
<organism evidence="2 3">
    <name type="scientific">Longicatena caecimuris</name>
    <dbReference type="NCBI Taxonomy" id="1796635"/>
    <lineage>
        <taxon>Bacteria</taxon>
        <taxon>Bacillati</taxon>
        <taxon>Bacillota</taxon>
        <taxon>Erysipelotrichia</taxon>
        <taxon>Erysipelotrichales</taxon>
        <taxon>Erysipelotrichaceae</taxon>
        <taxon>Longicatena</taxon>
    </lineage>
</organism>
<proteinExistence type="predicted"/>
<keyword evidence="1" id="KW-0812">Transmembrane</keyword>
<feature type="transmembrane region" description="Helical" evidence="1">
    <location>
        <begin position="109"/>
        <end position="127"/>
    </location>
</feature>
<comment type="caution">
    <text evidence="2">The sequence shown here is derived from an EMBL/GenBank/DDBJ whole genome shotgun (WGS) entry which is preliminary data.</text>
</comment>
<keyword evidence="3" id="KW-1185">Reference proteome</keyword>
<gene>
    <name evidence="2" type="ORF">EDD61_1033</name>
</gene>
<feature type="transmembrane region" description="Helical" evidence="1">
    <location>
        <begin position="139"/>
        <end position="158"/>
    </location>
</feature>